<dbReference type="EMBL" id="AMFJ01028946">
    <property type="protein sequence ID" value="EKD44204.1"/>
    <property type="molecule type" value="Genomic_DNA"/>
</dbReference>
<comment type="caution">
    <text evidence="1">The sequence shown here is derived from an EMBL/GenBank/DDBJ whole genome shotgun (WGS) entry which is preliminary data.</text>
</comment>
<proteinExistence type="predicted"/>
<evidence type="ECO:0008006" key="2">
    <source>
        <dbReference type="Google" id="ProtNLM"/>
    </source>
</evidence>
<evidence type="ECO:0000313" key="1">
    <source>
        <dbReference type="EMBL" id="EKD44204.1"/>
    </source>
</evidence>
<reference evidence="1" key="1">
    <citation type="journal article" date="2012" name="Science">
        <title>Fermentation, hydrogen, and sulfur metabolism in multiple uncultivated bacterial phyla.</title>
        <authorList>
            <person name="Wrighton K.C."/>
            <person name="Thomas B.C."/>
            <person name="Sharon I."/>
            <person name="Miller C.S."/>
            <person name="Castelle C.J."/>
            <person name="VerBerkmoes N.C."/>
            <person name="Wilkins M.J."/>
            <person name="Hettich R.L."/>
            <person name="Lipton M.S."/>
            <person name="Williams K.H."/>
            <person name="Long P.E."/>
            <person name="Banfield J.F."/>
        </authorList>
    </citation>
    <scope>NUCLEOTIDE SEQUENCE [LARGE SCALE GENOMIC DNA]</scope>
</reference>
<feature type="non-terminal residue" evidence="1">
    <location>
        <position position="61"/>
    </location>
</feature>
<organism evidence="1">
    <name type="scientific">uncultured bacterium</name>
    <name type="common">gcode 4</name>
    <dbReference type="NCBI Taxonomy" id="1234023"/>
    <lineage>
        <taxon>Bacteria</taxon>
        <taxon>environmental samples</taxon>
    </lineage>
</organism>
<gene>
    <name evidence="1" type="ORF">ACD_71C00215G0011</name>
</gene>
<name>K2A2K3_9BACT</name>
<dbReference type="AlphaFoldDB" id="K2A2K3"/>
<sequence>MNNIRKKDIIHIEHKEYRKEFAKKFDRIVYFGDLHGTPYFKPFIEKYDNGRTMFVSMGDLF</sequence>
<protein>
    <recommendedName>
        <fullName evidence="2">Calcineurin-like phosphoesterase domain-containing protein</fullName>
    </recommendedName>
</protein>
<accession>K2A2K3</accession>